<evidence type="ECO:0000256" key="2">
    <source>
        <dbReference type="ARBA" id="ARBA00001962"/>
    </source>
</evidence>
<dbReference type="InterPro" id="IPR044862">
    <property type="entry name" value="Pro_4_hyd_alph_FE2OG_OXY"/>
</dbReference>
<dbReference type="InterPro" id="IPR011990">
    <property type="entry name" value="TPR-like_helical_dom_sf"/>
</dbReference>
<dbReference type="GO" id="GO:0019797">
    <property type="term" value="F:procollagen-proline 3-dioxygenase activity"/>
    <property type="evidence" value="ECO:0007669"/>
    <property type="project" value="UniProtKB-EC"/>
</dbReference>
<evidence type="ECO:0000313" key="17">
    <source>
        <dbReference type="RefSeq" id="XP_031575107.1"/>
    </source>
</evidence>
<keyword evidence="6 14" id="KW-0732">Signal</keyword>
<evidence type="ECO:0000259" key="15">
    <source>
        <dbReference type="PROSITE" id="PS51471"/>
    </source>
</evidence>
<dbReference type="GO" id="GO:0031418">
    <property type="term" value="F:L-ascorbic acid binding"/>
    <property type="evidence" value="ECO:0007669"/>
    <property type="project" value="InterPro"/>
</dbReference>
<evidence type="ECO:0000256" key="11">
    <source>
        <dbReference type="ARBA" id="ARBA00023002"/>
    </source>
</evidence>
<evidence type="ECO:0000256" key="4">
    <source>
        <dbReference type="ARBA" id="ARBA00012262"/>
    </source>
</evidence>
<feature type="chain" id="PRO_5027864822" description="procollagen-proline 3-dioxygenase" evidence="14">
    <location>
        <begin position="22"/>
        <end position="716"/>
    </location>
</feature>
<keyword evidence="11" id="KW-0560">Oxidoreductase</keyword>
<dbReference type="Proteomes" id="UP000515163">
    <property type="component" value="Unplaced"/>
</dbReference>
<keyword evidence="8" id="KW-0802">TPR repeat</keyword>
<keyword evidence="7" id="KW-0677">Repeat</keyword>
<dbReference type="SUPFAM" id="SSF48452">
    <property type="entry name" value="TPR-like"/>
    <property type="match status" value="1"/>
</dbReference>
<evidence type="ECO:0000256" key="8">
    <source>
        <dbReference type="ARBA" id="ARBA00022803"/>
    </source>
</evidence>
<dbReference type="KEGG" id="aten:116308765"/>
<comment type="similarity">
    <text evidence="3">Belongs to the leprecan family.</text>
</comment>
<evidence type="ECO:0000313" key="16">
    <source>
        <dbReference type="Proteomes" id="UP000515163"/>
    </source>
</evidence>
<dbReference type="InParanoid" id="A0A6P8J5V7"/>
<dbReference type="AlphaFoldDB" id="A0A6P8J5V7"/>
<dbReference type="InterPro" id="IPR056585">
    <property type="entry name" value="Leprecan_dom"/>
</dbReference>
<keyword evidence="9" id="KW-0256">Endoplasmic reticulum</keyword>
<evidence type="ECO:0000256" key="13">
    <source>
        <dbReference type="ARBA" id="ARBA00023180"/>
    </source>
</evidence>
<name>A0A6P8J5V7_ACTTE</name>
<keyword evidence="10" id="KW-0223">Dioxygenase</keyword>
<dbReference type="PROSITE" id="PS51471">
    <property type="entry name" value="FE2OG_OXY"/>
    <property type="match status" value="1"/>
</dbReference>
<dbReference type="GO" id="GO:0005506">
    <property type="term" value="F:iron ion binding"/>
    <property type="evidence" value="ECO:0007669"/>
    <property type="project" value="InterPro"/>
</dbReference>
<feature type="domain" description="Fe2OG dioxygenase" evidence="15">
    <location>
        <begin position="543"/>
        <end position="676"/>
    </location>
</feature>
<organism evidence="16 17">
    <name type="scientific">Actinia tenebrosa</name>
    <name type="common">Australian red waratah sea anemone</name>
    <dbReference type="NCBI Taxonomy" id="6105"/>
    <lineage>
        <taxon>Eukaryota</taxon>
        <taxon>Metazoa</taxon>
        <taxon>Cnidaria</taxon>
        <taxon>Anthozoa</taxon>
        <taxon>Hexacorallia</taxon>
        <taxon>Actiniaria</taxon>
        <taxon>Actiniidae</taxon>
        <taxon>Actinia</taxon>
    </lineage>
</organism>
<evidence type="ECO:0000256" key="6">
    <source>
        <dbReference type="ARBA" id="ARBA00022729"/>
    </source>
</evidence>
<accession>A0A6P8J5V7</accession>
<dbReference type="PANTHER" id="PTHR14049">
    <property type="entry name" value="LEPRECAN 1"/>
    <property type="match status" value="1"/>
</dbReference>
<proteinExistence type="inferred from homology"/>
<gene>
    <name evidence="17" type="primary">LOC116308765</name>
</gene>
<dbReference type="EC" id="1.14.11.7" evidence="4"/>
<dbReference type="InterPro" id="IPR005123">
    <property type="entry name" value="Oxoglu/Fe-dep_dioxygenase_dom"/>
</dbReference>
<keyword evidence="5" id="KW-0479">Metal-binding</keyword>
<comment type="cofactor">
    <cofactor evidence="1">
        <name>L-ascorbate</name>
        <dbReference type="ChEBI" id="CHEBI:38290"/>
    </cofactor>
</comment>
<dbReference type="InterPro" id="IPR006620">
    <property type="entry name" value="Pro_4_hyd_alph"/>
</dbReference>
<sequence>MARRLILPLIFSSFLSFYVNADFLENLTLKETIQYDELYSDGLFAYNLKDFCNASKKFEQALSDYKYQDNVKLHCRDKCYKKFQESLANRNIHTVLEDLELEYFRLTIYSRRCTQKCNEKYLGRRSHVSAQIERDFENRKLYSFLHFSYYKCGQLIKAVQAAFTYLEMWPNDNQMLSNMKYYKTLAIVNDELVFSLEAIPHINTYFKAVKFYEAQDWTNALLTFEQALKEYYQAYKVCKLKCEEKRESNRMLGQEGLTAVYVDILRCRSRCQEKLATINGQVVDNYLPRHYNYLQMCYWKVGKTKEAAECATSYMLLDPDDENMFDNLKIFKHRGNLDGTEVLARKDAIIYHRSINLVSKLLHLAEMYTSDHDIEEEWFEDINDVVAPDDKESTEETEDLVEGEPLDFTSIRVSGLGPIKTPSEMKTLDDLFKEDQFKNVTIIMKDKELNGTNRFLADNFITEKQCGTLNNLVKKTGTLGDGYDSRKSKDGSAFSFTDKETFEGVTPISAAKAITTGVADAESVELYLNVSEKARAFVETYFKLETPLYFNYIHLVCREWKQVRLIDVVTGKVSGKIEHISHPVHADNCILHSDGPGTCPKRAPAYTWRDFSAILYLNDNFEGGDFIFAHPNETIQASVKPKCGRLVGFSAGVENLHGVLGVQNGRRCAVALWFTLRTKHDDEGRKKAWKIIRETKEKLVGKDQLKHVFAAQRIDL</sequence>
<dbReference type="FunCoup" id="A0A6P8J5V7">
    <property type="interactions" value="1444"/>
</dbReference>
<dbReference type="GeneID" id="116308765"/>
<keyword evidence="13" id="KW-0325">Glycoprotein</keyword>
<dbReference type="Gene3D" id="1.25.40.10">
    <property type="entry name" value="Tetratricopeptide repeat domain"/>
    <property type="match status" value="2"/>
</dbReference>
<keyword evidence="16" id="KW-1185">Reference proteome</keyword>
<dbReference type="RefSeq" id="XP_031575107.1">
    <property type="nucleotide sequence ID" value="XM_031719247.1"/>
</dbReference>
<feature type="signal peptide" evidence="14">
    <location>
        <begin position="1"/>
        <end position="21"/>
    </location>
</feature>
<evidence type="ECO:0000256" key="7">
    <source>
        <dbReference type="ARBA" id="ARBA00022737"/>
    </source>
</evidence>
<evidence type="ECO:0000256" key="1">
    <source>
        <dbReference type="ARBA" id="ARBA00001961"/>
    </source>
</evidence>
<evidence type="ECO:0000256" key="5">
    <source>
        <dbReference type="ARBA" id="ARBA00022723"/>
    </source>
</evidence>
<reference evidence="17" key="1">
    <citation type="submission" date="2025-08" db="UniProtKB">
        <authorList>
            <consortium name="RefSeq"/>
        </authorList>
    </citation>
    <scope>IDENTIFICATION</scope>
    <source>
        <tissue evidence="17">Tentacle</tissue>
    </source>
</reference>
<evidence type="ECO:0000256" key="10">
    <source>
        <dbReference type="ARBA" id="ARBA00022964"/>
    </source>
</evidence>
<evidence type="ECO:0000256" key="3">
    <source>
        <dbReference type="ARBA" id="ARBA00006487"/>
    </source>
</evidence>
<dbReference type="InterPro" id="IPR039575">
    <property type="entry name" value="P3H"/>
</dbReference>
<dbReference type="Pfam" id="PF23557">
    <property type="entry name" value="TPR_leprecan"/>
    <property type="match status" value="1"/>
</dbReference>
<evidence type="ECO:0000256" key="12">
    <source>
        <dbReference type="ARBA" id="ARBA00023004"/>
    </source>
</evidence>
<dbReference type="GO" id="GO:0032963">
    <property type="term" value="P:collagen metabolic process"/>
    <property type="evidence" value="ECO:0007669"/>
    <property type="project" value="InterPro"/>
</dbReference>
<keyword evidence="12" id="KW-0408">Iron</keyword>
<protein>
    <recommendedName>
        <fullName evidence="4">procollagen-proline 3-dioxygenase</fullName>
        <ecNumber evidence="4">1.14.11.7</ecNumber>
    </recommendedName>
</protein>
<dbReference type="SMART" id="SM00702">
    <property type="entry name" value="P4Hc"/>
    <property type="match status" value="1"/>
</dbReference>
<evidence type="ECO:0000256" key="9">
    <source>
        <dbReference type="ARBA" id="ARBA00022824"/>
    </source>
</evidence>
<dbReference type="OrthoDB" id="8517835at2759"/>
<comment type="cofactor">
    <cofactor evidence="2">
        <name>Fe cation</name>
        <dbReference type="ChEBI" id="CHEBI:24875"/>
    </cofactor>
</comment>
<dbReference type="Gene3D" id="2.60.120.620">
    <property type="entry name" value="q2cbj1_9rhob like domain"/>
    <property type="match status" value="1"/>
</dbReference>
<evidence type="ECO:0000256" key="14">
    <source>
        <dbReference type="SAM" id="SignalP"/>
    </source>
</evidence>
<dbReference type="Pfam" id="PF13640">
    <property type="entry name" value="2OG-FeII_Oxy_3"/>
    <property type="match status" value="1"/>
</dbReference>
<dbReference type="PANTHER" id="PTHR14049:SF9">
    <property type="entry name" value="PROCOLLAGEN-PROLINE 3-DIOXYGENASE"/>
    <property type="match status" value="1"/>
</dbReference>